<accession>A0A2N3ICG6</accession>
<name>A0A2N3ICG6_9BACT</name>
<feature type="chain" id="PRO_5014697436" description="Thioredoxin domain-containing protein" evidence="2">
    <location>
        <begin position="25"/>
        <end position="148"/>
    </location>
</feature>
<keyword evidence="1 2" id="KW-0732">Signal</keyword>
<dbReference type="PANTHER" id="PTHR15337">
    <property type="entry name" value="ANTERIOR GRADIENT PROTEIN-RELATED"/>
    <property type="match status" value="1"/>
</dbReference>
<gene>
    <name evidence="4" type="ORF">BZG01_05790</name>
</gene>
<organism evidence="4 5">
    <name type="scientific">Labilibaculum manganireducens</name>
    <dbReference type="NCBI Taxonomy" id="1940525"/>
    <lineage>
        <taxon>Bacteria</taxon>
        <taxon>Pseudomonadati</taxon>
        <taxon>Bacteroidota</taxon>
        <taxon>Bacteroidia</taxon>
        <taxon>Marinilabiliales</taxon>
        <taxon>Marinifilaceae</taxon>
        <taxon>Labilibaculum</taxon>
    </lineage>
</organism>
<dbReference type="AlphaFoldDB" id="A0A2N3ICG6"/>
<protein>
    <recommendedName>
        <fullName evidence="3">Thioredoxin domain-containing protein</fullName>
    </recommendedName>
</protein>
<dbReference type="PANTHER" id="PTHR15337:SF11">
    <property type="entry name" value="THIOREDOXIN DOMAIN-CONTAINING PROTEIN"/>
    <property type="match status" value="1"/>
</dbReference>
<evidence type="ECO:0000259" key="3">
    <source>
        <dbReference type="PROSITE" id="PS51352"/>
    </source>
</evidence>
<dbReference type="Proteomes" id="UP000233618">
    <property type="component" value="Unassembled WGS sequence"/>
</dbReference>
<evidence type="ECO:0000256" key="1">
    <source>
        <dbReference type="ARBA" id="ARBA00022729"/>
    </source>
</evidence>
<dbReference type="InterPro" id="IPR051099">
    <property type="entry name" value="AGR/TXD"/>
</dbReference>
<sequence length="148" mass="16804">MKNLLKTSLLFICLTFFYGASVMAQNNLEEALQKAKIENKTIFLNFSGSDWCRSCILLKKTILNTDEFKKFAEKNLIILDVDFPRLKKNKLSKEQTAVNESLAANYNSKGQFPTVILMNSDAKIIGKTGYKNVSPEEYIDHIQSLIAQ</sequence>
<dbReference type="SUPFAM" id="SSF52833">
    <property type="entry name" value="Thioredoxin-like"/>
    <property type="match status" value="1"/>
</dbReference>
<dbReference type="EMBL" id="MVDE01000006">
    <property type="protein sequence ID" value="PKQ67979.1"/>
    <property type="molecule type" value="Genomic_DNA"/>
</dbReference>
<evidence type="ECO:0000313" key="5">
    <source>
        <dbReference type="Proteomes" id="UP000233618"/>
    </source>
</evidence>
<evidence type="ECO:0000313" key="4">
    <source>
        <dbReference type="EMBL" id="PKQ67979.1"/>
    </source>
</evidence>
<comment type="caution">
    <text evidence="4">The sequence shown here is derived from an EMBL/GenBank/DDBJ whole genome shotgun (WGS) entry which is preliminary data.</text>
</comment>
<evidence type="ECO:0000256" key="2">
    <source>
        <dbReference type="SAM" id="SignalP"/>
    </source>
</evidence>
<dbReference type="PROSITE" id="PS51352">
    <property type="entry name" value="THIOREDOXIN_2"/>
    <property type="match status" value="1"/>
</dbReference>
<dbReference type="InterPro" id="IPR013766">
    <property type="entry name" value="Thioredoxin_domain"/>
</dbReference>
<proteinExistence type="predicted"/>
<reference evidence="4 5" key="1">
    <citation type="journal article" date="2017" name="Front. Microbiol.">
        <title>Labilibaculum manganireducens gen. nov., sp. nov. and Labilibaculum filiforme sp. nov., Novel Bacteroidetes Isolated from Subsurface Sediments of the Baltic Sea.</title>
        <authorList>
            <person name="Vandieken V."/>
            <person name="Marshall I.P."/>
            <person name="Niemann H."/>
            <person name="Engelen B."/>
            <person name="Cypionka H."/>
        </authorList>
    </citation>
    <scope>NUCLEOTIDE SEQUENCE [LARGE SCALE GENOMIC DNA]</scope>
    <source>
        <strain evidence="4 5">59.10-2M</strain>
    </source>
</reference>
<dbReference type="RefSeq" id="WP_218973017.1">
    <property type="nucleotide sequence ID" value="NZ_MVDE01000006.1"/>
</dbReference>
<dbReference type="Gene3D" id="3.40.30.10">
    <property type="entry name" value="Glutaredoxin"/>
    <property type="match status" value="1"/>
</dbReference>
<feature type="domain" description="Thioredoxin" evidence="3">
    <location>
        <begin position="3"/>
        <end position="147"/>
    </location>
</feature>
<feature type="signal peptide" evidence="2">
    <location>
        <begin position="1"/>
        <end position="24"/>
    </location>
</feature>
<keyword evidence="5" id="KW-1185">Reference proteome</keyword>
<dbReference type="Pfam" id="PF13899">
    <property type="entry name" value="Thioredoxin_7"/>
    <property type="match status" value="1"/>
</dbReference>
<dbReference type="InterPro" id="IPR036249">
    <property type="entry name" value="Thioredoxin-like_sf"/>
</dbReference>